<gene>
    <name evidence="1" type="ORF">RPERSI_LOCUS28422</name>
</gene>
<evidence type="ECO:0000313" key="1">
    <source>
        <dbReference type="EMBL" id="CAG8832343.1"/>
    </source>
</evidence>
<name>A0ACA9S996_9GLOM</name>
<dbReference type="EMBL" id="CAJVQC010103461">
    <property type="protein sequence ID" value="CAG8832343.1"/>
    <property type="molecule type" value="Genomic_DNA"/>
</dbReference>
<keyword evidence="2" id="KW-1185">Reference proteome</keyword>
<reference evidence="1" key="1">
    <citation type="submission" date="2021-06" db="EMBL/GenBank/DDBJ databases">
        <authorList>
            <person name="Kallberg Y."/>
            <person name="Tangrot J."/>
            <person name="Rosling A."/>
        </authorList>
    </citation>
    <scope>NUCLEOTIDE SEQUENCE</scope>
    <source>
        <strain evidence="1">MA461A</strain>
    </source>
</reference>
<comment type="caution">
    <text evidence="1">The sequence shown here is derived from an EMBL/GenBank/DDBJ whole genome shotgun (WGS) entry which is preliminary data.</text>
</comment>
<accession>A0ACA9S996</accession>
<sequence>MPPQPAFKQTRCHLSDRQKKEICEFAEKNQNLKHYNIASEFMKHYPDLKINCFIVSKILKKANEYKKLKD</sequence>
<proteinExistence type="predicted"/>
<protein>
    <submittedName>
        <fullName evidence="1">11651_t:CDS:1</fullName>
    </submittedName>
</protein>
<organism evidence="1 2">
    <name type="scientific">Racocetra persica</name>
    <dbReference type="NCBI Taxonomy" id="160502"/>
    <lineage>
        <taxon>Eukaryota</taxon>
        <taxon>Fungi</taxon>
        <taxon>Fungi incertae sedis</taxon>
        <taxon>Mucoromycota</taxon>
        <taxon>Glomeromycotina</taxon>
        <taxon>Glomeromycetes</taxon>
        <taxon>Diversisporales</taxon>
        <taxon>Gigasporaceae</taxon>
        <taxon>Racocetra</taxon>
    </lineage>
</organism>
<feature type="non-terminal residue" evidence="1">
    <location>
        <position position="70"/>
    </location>
</feature>
<dbReference type="Proteomes" id="UP000789920">
    <property type="component" value="Unassembled WGS sequence"/>
</dbReference>
<evidence type="ECO:0000313" key="2">
    <source>
        <dbReference type="Proteomes" id="UP000789920"/>
    </source>
</evidence>